<feature type="compositionally biased region" description="Basic and acidic residues" evidence="1">
    <location>
        <begin position="2068"/>
        <end position="2084"/>
    </location>
</feature>
<dbReference type="InterPro" id="IPR016024">
    <property type="entry name" value="ARM-type_fold"/>
</dbReference>
<dbReference type="InterPro" id="IPR025481">
    <property type="entry name" value="Cell_Morphogen_C"/>
</dbReference>
<feature type="compositionally biased region" description="Polar residues" evidence="1">
    <location>
        <begin position="2700"/>
        <end position="2711"/>
    </location>
</feature>
<feature type="region of interest" description="Disordered" evidence="1">
    <location>
        <begin position="990"/>
        <end position="1017"/>
    </location>
</feature>
<keyword evidence="7" id="KW-1185">Reference proteome</keyword>
<evidence type="ECO:0000259" key="4">
    <source>
        <dbReference type="Pfam" id="PF14228"/>
    </source>
</evidence>
<feature type="compositionally biased region" description="Polar residues" evidence="1">
    <location>
        <begin position="2601"/>
        <end position="2620"/>
    </location>
</feature>
<feature type="compositionally biased region" description="Pro residues" evidence="1">
    <location>
        <begin position="2739"/>
        <end position="2753"/>
    </location>
</feature>
<dbReference type="Pfam" id="PF14222">
    <property type="entry name" value="MOR2-PAG1_N"/>
    <property type="match status" value="1"/>
</dbReference>
<feature type="domain" description="Cell morphogenesis protein C-terminal" evidence="3">
    <location>
        <begin position="2126"/>
        <end position="2377"/>
    </location>
</feature>
<proteinExistence type="predicted"/>
<protein>
    <recommendedName>
        <fullName evidence="8">Protein furry homolog-like</fullName>
    </recommendedName>
</protein>
<sequence length="3162" mass="352434">MEFLRSLVPGVMSGDGGALEPGGALPGDTGPRLLRMKRLGLLTMGQTIEEDQGGPVSPSRLSRSNRTNRIKASAPVNSVSRRRAPSVAPLSWEKRSSAAMSSITIDPELKPGEFVIKSLFAEFAVLAEKKIEVVMAEPLEKPLSRSLQRGEDAQFDQLISSMSSVAEHCLPSLLRTLFDWYRRQSGTEDESYEYRPRSSTKSKGDEQHRDKDYLLERRDLAIDFIFCLVSVEVLKQIPLHPVPDVLVHEVLNLAFKHFKHKEGYSGPNTGNVHIIADLYAEVIGVLTQSKFQAVRKKFITELKELRQKEQSPYVVQSIISLIMGMKFFRVKMYPVEDFEASFQFMQECAQYFLEVKDKDVKHALAGLFVEILIPVAAAVKNEVNVPCLKNFVEMLYQTTFDLSSRKKHSLALYPLVTCLLCVSQKQFFLNNWHIFLTNCLSHLKMPSNNSIRKQIETLQNKDPKMSRVALESLYRLLWVYIIRIKCESNTVTQSRLLSIVSALFPKGSRSVVPRDTPLNIFVKIIQFIAQERLDFAMKEIIYDLLCVGKSHKTFTINPERMNIGLRAFLVIADSLQQKDGEPPMPTTGVIMPSGNTLRVKKIFLATTLTDEEAKVIGMSLYYPAVRKALDNILRHLDKEVGRSMSMTNVQMSNKEPEDMITGERKPKIDLFRTCVAAIPRLIPDGMSRQDLIELLAKLTIHMDEELRSLAFTTLQALMVDFPDWREDVLSGFVYFVVREVTDVHPTLLDNAVKMLLQLISQWRQAVQSSNKSHEGQQGRGSGASLPVERSPLLGVLHVVEGLALVVLCSCRPATRRLAVNILKEVRALHTALGITKGDEELAIDVMDRVSASVLESFIHLTGADQTNLLYCPSGIDLQTLAEWSSSPISHHFDVVSPSHIWVFALVTQGQDPWVISLSSYLRQENLPKHCPTAVNYAWMFAYTRLQLLSPQVDINSPINAKKLNSLSSSSDSYVGLWRNYLILCCSSATSSPTSSSSASSSGSVRCSPPETLASTPDSGYSYDSKIIGTPSPSSLFKHVVPMMRSESMDITESLVLGLGRTNPVAFRELIEELNPIIKEALERRPENMKRRRRRDILRVQLVRIFELLADAGVISQITSGGLDGESHSLNSALLEYVDLTRQLLEAENDKDSDTLKDIRCHFSALVANIIQNVPVHQRRTIFPQQSLRHSLFMLFSHWAGPFSIMFTPLDRYSDRNMQINRHQYCALKAMSAVLCCGPVADNVGLSSDGYLYKWLDNILDSQDRKVHQLGCEAVMLLLELNPDQSNLMFWAVDRCYTGSRRVAAGCFRAIANVFHNRDYQFDSVVLLNLILFKASDSSRDIYEVAMQLLQILEPKLFRYAHKLEIQRTDGILTPPSPLPHLYSVSYYQLSEELARTYPELTLPIFSEVSQRIQTAHPGGRQVMLHYLLPWMNNVELVDLKPSPRRQEETPAGEEEEEEDARERDMMMVTSRRWLRGEGWGSPHATTMVLNNLMFMTAKYGDEFAWSEIENVWTTLADSWPKNLKIILHFLISMSGVNSEPSLLPYVKRVVVYLGRDQTMQLLEELMCELDLTDPVSSAVTHMDNPPYYRITSSYKIPSVTSAGTTSSSNTVVPGPDGHHDSSKNKDPNMDDSYIHLDIYNGLNSNLSRQHHRLESRYSSSSGGSYEEEKGDSMPLYANWRLKVMDHNRPEPLPFPPTGGCWSPLVDYLPETNTPGVPLHRCNIAVILLTDLIVDHGVKVEWSAYIHLLLHSIFIGFDHQHPEVYEHCKRLLLHLLVVQGTNSSVQSLASVLLRNREYNDPKVLTVKPPAHDFNLTGVCDFVPDYQPSPMTDSGLSSSSTSSSISLGAGGAPLPHLTPALISQVDVTVEQDEKVKALIEFVTSRKRGPLWNHEDVSPKNPNIKSADQLSVFLRHVVTVFKHSESGFQLDQLLSEVALQTALSCSSRHYAGRSFQIFRALKQPLTATTLSAVLSRLVETVGDPGEEAQGFVIELLLTVESGIDTLADTVKNYDLLIALAQSSAAEHGLGAKFAANRKSTGQLNLSSGLFHLGHYPHSHARSNSLRASLMGDRKGDRRRSNTLDVADRLGGSHGNLARTRSLSSLREGGRGGSGVEAPPPVDPSNLMATVFWIATSLLESDYEFEYLLALRLLNKLLGQLPLEKADSSERLERVQAKLKWYNFPGLLQLFLKGFTSASTQELTIHLLSKLISVSRHTLVDPTQVAGFPLNILCLLPHLILHFDIPTPFCKETADKIAKVCGEEKSATLGNLAHMMSLYSTHSYSRDCCNWINVVCRYIHDAYPEITFNLVTYLAELLEKGLPSMQQSLLQIIYSLLSHIDLSTAPVKQFNLDIMKVIGKYVQSPYWKEAQNILKLVVSRSASLVVPDEMQRSYSAESSGSPEIAFTRIFNNSSKELPGKTLDFHFDISETPIIGHKYGDQRTAAGRNGKPQVIAVTRSTSSTSSGSNSNGLVPVSWKRPQLSQRRTREKLMNVLSLCGAESGIPKNPSVRPPACQTVVFSSNEDLDSGDQQTSLIPTVEEVVREEEVQGEDAGSEQQFGVFKDFDFLDVELEDAEGESMDNFNWGVRRRSLDSMDKGEGDGDTPSLQECQYTGSTPSLNLTNQEDTDESSEEETNSDSATDDATSNHVDSLQQSQESSCSALTEDTAALLPRVDSPALEMPRSHSLSSQLPEDGVSMTAADELSSSVSTDTGFGSSAPPLPPDPPELYDLTDSQDPHDDLDPAPPPPPATDTPPGSPCEEADSLTVLPLSAIPDSPCGSVCEEDVTLALKELDERCEEEEADFSDMSSQDEGDQDGYSQIKASPPPLPFLSAILAAFQPVAYDNEEDAWRCHVNQMLSDTDGSSAVYTFHVFSRLFKSIHRKFASITHSSVRFLGERLQRMGNQFLSSLEVMTSHSHCPTVLLDAETLVSCGLLETLKFSVLELQEHLDTYNAKRDAAEEWLDNCRNTFGDKDVDEQPNTQAQELELCRRLYKLHFQLLLLFQAYCKLISRVDTIKREAEVTNMSEELAMLESCLKQAETGLDGQEDVGVSDASQTSTESAIQSLIETLRARDFGSALTQVKTFRCLWPNDIFGNESDDAVQTLLHIYFRHQTLGQTGCLAVVGPSRDLSQASGRLMELNLQIREALSQAQVCQPPKTTVVSTGL</sequence>
<feature type="domain" description="Cell morphogenesis central region" evidence="4">
    <location>
        <begin position="1868"/>
        <end position="1981"/>
    </location>
</feature>
<organism evidence="6 7">
    <name type="scientific">Umbra pygmaea</name>
    <name type="common">Eastern mudminnow</name>
    <dbReference type="NCBI Taxonomy" id="75934"/>
    <lineage>
        <taxon>Eukaryota</taxon>
        <taxon>Metazoa</taxon>
        <taxon>Chordata</taxon>
        <taxon>Craniata</taxon>
        <taxon>Vertebrata</taxon>
        <taxon>Euteleostomi</taxon>
        <taxon>Actinopterygii</taxon>
        <taxon>Neopterygii</taxon>
        <taxon>Teleostei</taxon>
        <taxon>Protacanthopterygii</taxon>
        <taxon>Esociformes</taxon>
        <taxon>Umbridae</taxon>
        <taxon>Umbra</taxon>
    </lineage>
</organism>
<dbReference type="PANTHER" id="PTHR12295">
    <property type="entry name" value="FURRY-RELATED"/>
    <property type="match status" value="1"/>
</dbReference>
<feature type="compositionally biased region" description="Acidic residues" evidence="1">
    <location>
        <begin position="1450"/>
        <end position="1459"/>
    </location>
</feature>
<dbReference type="Pfam" id="PF14225">
    <property type="entry name" value="MOR2-PAG1_C"/>
    <property type="match status" value="1"/>
</dbReference>
<name>A0ABD0Y353_UMBPY</name>
<feature type="region of interest" description="Disordered" evidence="1">
    <location>
        <begin position="1439"/>
        <end position="1463"/>
    </location>
</feature>
<dbReference type="InterPro" id="IPR039867">
    <property type="entry name" value="Furry/Tao3/Mor2"/>
</dbReference>
<feature type="region of interest" description="Disordered" evidence="1">
    <location>
        <begin position="46"/>
        <end position="82"/>
    </location>
</feature>
<dbReference type="Proteomes" id="UP001557470">
    <property type="component" value="Unassembled WGS sequence"/>
</dbReference>
<evidence type="ECO:0000259" key="5">
    <source>
        <dbReference type="Pfam" id="PF19421"/>
    </source>
</evidence>
<dbReference type="Pfam" id="PF14228">
    <property type="entry name" value="MOR2-PAG1_mid"/>
    <property type="match status" value="3"/>
</dbReference>
<feature type="compositionally biased region" description="Acidic residues" evidence="1">
    <location>
        <begin position="2621"/>
        <end position="2632"/>
    </location>
</feature>
<accession>A0ABD0Y353</accession>
<feature type="domain" description="Cell morphogenesis central region" evidence="4">
    <location>
        <begin position="1274"/>
        <end position="1442"/>
    </location>
</feature>
<dbReference type="InterPro" id="IPR045842">
    <property type="entry name" value="Fry_C"/>
</dbReference>
<reference evidence="6 7" key="1">
    <citation type="submission" date="2024-06" db="EMBL/GenBank/DDBJ databases">
        <authorList>
            <person name="Pan Q."/>
            <person name="Wen M."/>
            <person name="Jouanno E."/>
            <person name="Zahm M."/>
            <person name="Klopp C."/>
            <person name="Cabau C."/>
            <person name="Louis A."/>
            <person name="Berthelot C."/>
            <person name="Parey E."/>
            <person name="Roest Crollius H."/>
            <person name="Montfort J."/>
            <person name="Robinson-Rechavi M."/>
            <person name="Bouchez O."/>
            <person name="Lampietro C."/>
            <person name="Lopez Roques C."/>
            <person name="Donnadieu C."/>
            <person name="Postlethwait J."/>
            <person name="Bobe J."/>
            <person name="Verreycken H."/>
            <person name="Guiguen Y."/>
        </authorList>
    </citation>
    <scope>NUCLEOTIDE SEQUENCE [LARGE SCALE GENOMIC DNA]</scope>
    <source>
        <strain evidence="6">Up_M1</strain>
        <tissue evidence="6">Testis</tissue>
    </source>
</reference>
<dbReference type="InterPro" id="IPR029473">
    <property type="entry name" value="MOR2-PAG1_mid"/>
</dbReference>
<dbReference type="SUPFAM" id="SSF48371">
    <property type="entry name" value="ARM repeat"/>
    <property type="match status" value="3"/>
</dbReference>
<comment type="caution">
    <text evidence="6">The sequence shown here is derived from an EMBL/GenBank/DDBJ whole genome shotgun (WGS) entry which is preliminary data.</text>
</comment>
<feature type="compositionally biased region" description="Polar residues" evidence="1">
    <location>
        <begin position="1599"/>
        <end position="1611"/>
    </location>
</feature>
<feature type="region of interest" description="Disordered" evidence="1">
    <location>
        <begin position="11"/>
        <end position="30"/>
    </location>
</feature>
<dbReference type="PANTHER" id="PTHR12295:SF9">
    <property type="entry name" value="PROTEIN FURRY HOMOLOG-LIKE"/>
    <property type="match status" value="1"/>
</dbReference>
<feature type="domain" description="Protein furry C-terminal" evidence="5">
    <location>
        <begin position="2409"/>
        <end position="3150"/>
    </location>
</feature>
<dbReference type="Pfam" id="PF19421">
    <property type="entry name" value="Fry_C"/>
    <property type="match status" value="1"/>
</dbReference>
<feature type="region of interest" description="Disordered" evidence="1">
    <location>
        <begin position="1599"/>
        <end position="1630"/>
    </location>
</feature>
<feature type="compositionally biased region" description="Basic and acidic residues" evidence="1">
    <location>
        <begin position="1616"/>
        <end position="1630"/>
    </location>
</feature>
<evidence type="ECO:0000313" key="7">
    <source>
        <dbReference type="Proteomes" id="UP001557470"/>
    </source>
</evidence>
<evidence type="ECO:0000259" key="2">
    <source>
        <dbReference type="Pfam" id="PF14222"/>
    </source>
</evidence>
<evidence type="ECO:0000313" key="6">
    <source>
        <dbReference type="EMBL" id="KAL1022575.1"/>
    </source>
</evidence>
<evidence type="ECO:0000259" key="3">
    <source>
        <dbReference type="Pfam" id="PF14225"/>
    </source>
</evidence>
<feature type="compositionally biased region" description="Polar residues" evidence="1">
    <location>
        <begin position="2640"/>
        <end position="2660"/>
    </location>
</feature>
<feature type="compositionally biased region" description="Low complexity" evidence="1">
    <location>
        <begin position="990"/>
        <end position="1003"/>
    </location>
</feature>
<feature type="region of interest" description="Disordered" evidence="1">
    <location>
        <begin position="2067"/>
        <end position="2117"/>
    </location>
</feature>
<evidence type="ECO:0000256" key="1">
    <source>
        <dbReference type="SAM" id="MobiDB-lite"/>
    </source>
</evidence>
<feature type="domain" description="Cell morphogenesis protein N-terminal" evidence="2">
    <location>
        <begin position="216"/>
        <end position="762"/>
    </location>
</feature>
<feature type="region of interest" description="Disordered" evidence="1">
    <location>
        <begin position="2590"/>
        <end position="2758"/>
    </location>
</feature>
<evidence type="ECO:0008006" key="8">
    <source>
        <dbReference type="Google" id="ProtNLM"/>
    </source>
</evidence>
<gene>
    <name evidence="6" type="ORF">UPYG_G00029460</name>
</gene>
<feature type="domain" description="Cell morphogenesis central region" evidence="4">
    <location>
        <begin position="1487"/>
        <end position="1533"/>
    </location>
</feature>
<dbReference type="EMBL" id="JAGEUA010000001">
    <property type="protein sequence ID" value="KAL1022575.1"/>
    <property type="molecule type" value="Genomic_DNA"/>
</dbReference>
<dbReference type="InterPro" id="IPR025614">
    <property type="entry name" value="Cell_morpho_N"/>
</dbReference>
<feature type="compositionally biased region" description="Acidic residues" evidence="1">
    <location>
        <begin position="2793"/>
        <end position="2811"/>
    </location>
</feature>
<feature type="region of interest" description="Disordered" evidence="1">
    <location>
        <begin position="2793"/>
        <end position="2816"/>
    </location>
</feature>
<feature type="region of interest" description="Disordered" evidence="1">
    <location>
        <begin position="189"/>
        <end position="209"/>
    </location>
</feature>